<dbReference type="Proteomes" id="UP000266673">
    <property type="component" value="Unassembled WGS sequence"/>
</dbReference>
<reference evidence="2 3" key="1">
    <citation type="submission" date="2018-06" db="EMBL/GenBank/DDBJ databases">
        <title>Comparative genomics reveals the genomic features of Rhizophagus irregularis, R. cerebriforme, R. diaphanum and Gigaspora rosea, and their symbiotic lifestyle signature.</title>
        <authorList>
            <person name="Morin E."/>
            <person name="San Clemente H."/>
            <person name="Chen E.C.H."/>
            <person name="De La Providencia I."/>
            <person name="Hainaut M."/>
            <person name="Kuo A."/>
            <person name="Kohler A."/>
            <person name="Murat C."/>
            <person name="Tang N."/>
            <person name="Roy S."/>
            <person name="Loubradou J."/>
            <person name="Henrissat B."/>
            <person name="Grigoriev I.V."/>
            <person name="Corradi N."/>
            <person name="Roux C."/>
            <person name="Martin F.M."/>
        </authorList>
    </citation>
    <scope>NUCLEOTIDE SEQUENCE [LARGE SCALE GENOMIC DNA]</scope>
    <source>
        <strain evidence="2 3">DAOM 194757</strain>
    </source>
</reference>
<dbReference type="GO" id="GO:0005524">
    <property type="term" value="F:ATP binding"/>
    <property type="evidence" value="ECO:0007669"/>
    <property type="project" value="InterPro"/>
</dbReference>
<keyword evidence="2" id="KW-0418">Kinase</keyword>
<dbReference type="InterPro" id="IPR000719">
    <property type="entry name" value="Prot_kinase_dom"/>
</dbReference>
<dbReference type="InterPro" id="IPR051681">
    <property type="entry name" value="Ser/Thr_Kinases-Pseudokinases"/>
</dbReference>
<sequence>MAHIFCKLEDMMKENHKIYGITQDVKTEQYMIVLDYYYDKRNEEYGICEQCKRNITNPVWCQSCDPSKESTRNSPLNDNDEINNCIKSFQFKAVEYDNFIEWIQYNDLAETIKKIEWIPMDGKSLQEIEEKSEQLDFFMASWNIRKIENEPGVYMRSRSESRVDLIKLLNSQATRCGFYKERGFGTVYSAIWLDGKRTVEKVDDCYKRSRRLPYVVALKTFPGSKTDVSSVLKEFKSHMKCRLEGAELEMYGLTQNTKNNDYLMVFQYANKGNLRKFLRENFNELTWQKKLQQLEYMSNDLHQIHNAKFTHCDFYSGNILLNQNLDGKIKSYIADLGLSRKIGDDSEDEVHGVMQYVAPEVLLGKQPSEKADIYGFSVIMAEVAGISPFDGHEVNTKLAVKICNGSQPEFAPKTPDCYIEWAHKCMDQDPANRPSALVINENINDWLKKLASDDENEIKKQFLSADETIKKLSIVPQICSHHTKKINKQEILKGIYLRNYLK</sequence>
<dbReference type="InterPro" id="IPR011009">
    <property type="entry name" value="Kinase-like_dom_sf"/>
</dbReference>
<proteinExistence type="predicted"/>
<protein>
    <submittedName>
        <fullName evidence="2">Kinase-like domain-containing protein</fullName>
    </submittedName>
</protein>
<feature type="domain" description="Protein kinase" evidence="1">
    <location>
        <begin position="173"/>
        <end position="447"/>
    </location>
</feature>
<dbReference type="Pfam" id="PF07714">
    <property type="entry name" value="PK_Tyr_Ser-Thr"/>
    <property type="match status" value="1"/>
</dbReference>
<dbReference type="PANTHER" id="PTHR44329">
    <property type="entry name" value="SERINE/THREONINE-PROTEIN KINASE TNNI3K-RELATED"/>
    <property type="match status" value="1"/>
</dbReference>
<dbReference type="EMBL" id="QKWP01000106">
    <property type="protein sequence ID" value="RIB27230.1"/>
    <property type="molecule type" value="Genomic_DNA"/>
</dbReference>
<dbReference type="AlphaFoldDB" id="A0A397VXA6"/>
<dbReference type="SUPFAM" id="SSF56112">
    <property type="entry name" value="Protein kinase-like (PK-like)"/>
    <property type="match status" value="1"/>
</dbReference>
<keyword evidence="2" id="KW-0808">Transferase</keyword>
<evidence type="ECO:0000313" key="3">
    <source>
        <dbReference type="Proteomes" id="UP000266673"/>
    </source>
</evidence>
<evidence type="ECO:0000313" key="2">
    <source>
        <dbReference type="EMBL" id="RIB27230.1"/>
    </source>
</evidence>
<dbReference type="PROSITE" id="PS50011">
    <property type="entry name" value="PROTEIN_KINASE_DOM"/>
    <property type="match status" value="1"/>
</dbReference>
<gene>
    <name evidence="2" type="ORF">C2G38_2029548</name>
</gene>
<accession>A0A397VXA6</accession>
<evidence type="ECO:0000259" key="1">
    <source>
        <dbReference type="PROSITE" id="PS50011"/>
    </source>
</evidence>
<comment type="caution">
    <text evidence="2">The sequence shown here is derived from an EMBL/GenBank/DDBJ whole genome shotgun (WGS) entry which is preliminary data.</text>
</comment>
<dbReference type="GO" id="GO:0004674">
    <property type="term" value="F:protein serine/threonine kinase activity"/>
    <property type="evidence" value="ECO:0007669"/>
    <property type="project" value="TreeGrafter"/>
</dbReference>
<dbReference type="STRING" id="44941.A0A397VXA6"/>
<name>A0A397VXA6_9GLOM</name>
<dbReference type="InterPro" id="IPR001245">
    <property type="entry name" value="Ser-Thr/Tyr_kinase_cat_dom"/>
</dbReference>
<organism evidence="2 3">
    <name type="scientific">Gigaspora rosea</name>
    <dbReference type="NCBI Taxonomy" id="44941"/>
    <lineage>
        <taxon>Eukaryota</taxon>
        <taxon>Fungi</taxon>
        <taxon>Fungi incertae sedis</taxon>
        <taxon>Mucoromycota</taxon>
        <taxon>Glomeromycotina</taxon>
        <taxon>Glomeromycetes</taxon>
        <taxon>Diversisporales</taxon>
        <taxon>Gigasporaceae</taxon>
        <taxon>Gigaspora</taxon>
    </lineage>
</organism>
<keyword evidence="3" id="KW-1185">Reference proteome</keyword>
<dbReference type="Gene3D" id="1.10.510.10">
    <property type="entry name" value="Transferase(Phosphotransferase) domain 1"/>
    <property type="match status" value="1"/>
</dbReference>